<dbReference type="Pfam" id="PF13704">
    <property type="entry name" value="Glyco_tranf_2_4"/>
    <property type="match status" value="1"/>
</dbReference>
<keyword evidence="1" id="KW-0808">Transferase</keyword>
<proteinExistence type="predicted"/>
<dbReference type="RefSeq" id="WP_090611988.1">
    <property type="nucleotide sequence ID" value="NZ_CP067124.1"/>
</dbReference>
<name>A0A1H8IEK4_9RHOB</name>
<evidence type="ECO:0000313" key="2">
    <source>
        <dbReference type="Proteomes" id="UP000199054"/>
    </source>
</evidence>
<protein>
    <submittedName>
        <fullName evidence="1">Glycosyl transferase family 2</fullName>
    </submittedName>
</protein>
<dbReference type="Proteomes" id="UP000199054">
    <property type="component" value="Unassembled WGS sequence"/>
</dbReference>
<dbReference type="AlphaFoldDB" id="A0A1H8IEK4"/>
<dbReference type="GO" id="GO:0016740">
    <property type="term" value="F:transferase activity"/>
    <property type="evidence" value="ECO:0007669"/>
    <property type="project" value="UniProtKB-KW"/>
</dbReference>
<dbReference type="SUPFAM" id="SSF53448">
    <property type="entry name" value="Nucleotide-diphospho-sugar transferases"/>
    <property type="match status" value="1"/>
</dbReference>
<dbReference type="OrthoDB" id="3010234at2"/>
<keyword evidence="2" id="KW-1185">Reference proteome</keyword>
<reference evidence="1 2" key="1">
    <citation type="submission" date="2016-10" db="EMBL/GenBank/DDBJ databases">
        <authorList>
            <person name="de Groot N.N."/>
        </authorList>
    </citation>
    <scope>NUCLEOTIDE SEQUENCE [LARGE SCALE GENOMIC DNA]</scope>
    <source>
        <strain evidence="1 2">DSM 8512</strain>
    </source>
</reference>
<dbReference type="EMBL" id="FODE01000012">
    <property type="protein sequence ID" value="SEN66148.1"/>
    <property type="molecule type" value="Genomic_DNA"/>
</dbReference>
<dbReference type="InterPro" id="IPR029044">
    <property type="entry name" value="Nucleotide-diphossugar_trans"/>
</dbReference>
<dbReference type="CDD" id="cd00761">
    <property type="entry name" value="Glyco_tranf_GTA_type"/>
    <property type="match status" value="1"/>
</dbReference>
<evidence type="ECO:0000313" key="1">
    <source>
        <dbReference type="EMBL" id="SEN66148.1"/>
    </source>
</evidence>
<organism evidence="1 2">
    <name type="scientific">Paracoccus alcaliphilus</name>
    <dbReference type="NCBI Taxonomy" id="34002"/>
    <lineage>
        <taxon>Bacteria</taxon>
        <taxon>Pseudomonadati</taxon>
        <taxon>Pseudomonadota</taxon>
        <taxon>Alphaproteobacteria</taxon>
        <taxon>Rhodobacterales</taxon>
        <taxon>Paracoccaceae</taxon>
        <taxon>Paracoccus</taxon>
    </lineage>
</organism>
<accession>A0A1H8IEK4</accession>
<sequence>MSPPDRRRWPRRLWSAWRLRWKRRELLWRTIRSGRALTPVADRTAQIRKGDILIFACLRNETQRLPEFLAHYRALGVSHFLIVDNDSDDGSDRLLLDQGDVSLWQTRASYRDARFGMDWIGALLFRHGHGHWCLTVDADELLAYPDHEARGLAALTAHLDAQGIRGMGALMLDLFPKGPLDEPAQGTVLEQLPFFDPGPYRCQVMQPRRNRWVQGGIRERAFFADRPRRSPTLNKLPLIRWDRSFVYVNSTHSMLPPRMNDLWDGPGDPRLSGILLHSKFLPGIAARSAEELQRRQHFVDPDAYVGYHRALTDAPVLWHPGALRYAGWRQMQALGLLGTGGWMGGTDK</sequence>
<gene>
    <name evidence="1" type="ORF">SAMN04489859_101254</name>
</gene>
<dbReference type="STRING" id="34002.SAMN04489859_101254"/>